<proteinExistence type="predicted"/>
<organism evidence="3 4">
    <name type="scientific">Kosmotoga pacifica</name>
    <dbReference type="NCBI Taxonomy" id="1330330"/>
    <lineage>
        <taxon>Bacteria</taxon>
        <taxon>Thermotogati</taxon>
        <taxon>Thermotogota</taxon>
        <taxon>Thermotogae</taxon>
        <taxon>Kosmotogales</taxon>
        <taxon>Kosmotogaceae</taxon>
        <taxon>Kosmotoga</taxon>
    </lineage>
</organism>
<dbReference type="GO" id="GO:0016787">
    <property type="term" value="F:hydrolase activity"/>
    <property type="evidence" value="ECO:0007669"/>
    <property type="project" value="UniProtKB-KW"/>
</dbReference>
<dbReference type="InterPro" id="IPR019808">
    <property type="entry name" value="Histidine_triad_CS"/>
</dbReference>
<evidence type="ECO:0000259" key="2">
    <source>
        <dbReference type="PROSITE" id="PS51084"/>
    </source>
</evidence>
<feature type="short sequence motif" description="Histidine triad motif" evidence="1">
    <location>
        <begin position="95"/>
        <end position="99"/>
    </location>
</feature>
<dbReference type="OrthoDB" id="9784774at2"/>
<dbReference type="KEGG" id="kpf:IX53_07460"/>
<evidence type="ECO:0000256" key="1">
    <source>
        <dbReference type="PROSITE-ProRule" id="PRU00464"/>
    </source>
</evidence>
<dbReference type="PATRIC" id="fig|1330330.3.peg.1510"/>
<dbReference type="Gene3D" id="3.30.428.10">
    <property type="entry name" value="HIT-like"/>
    <property type="match status" value="1"/>
</dbReference>
<dbReference type="PROSITE" id="PS00892">
    <property type="entry name" value="HIT_1"/>
    <property type="match status" value="1"/>
</dbReference>
<dbReference type="InterPro" id="IPR052908">
    <property type="entry name" value="AP-4-A_phosphorylase"/>
</dbReference>
<evidence type="ECO:0000313" key="3">
    <source>
        <dbReference type="EMBL" id="AKI97677.1"/>
    </source>
</evidence>
<dbReference type="STRING" id="1330330.IX53_07460"/>
<dbReference type="EMBL" id="CP011232">
    <property type="protein sequence ID" value="AKI97677.1"/>
    <property type="molecule type" value="Genomic_DNA"/>
</dbReference>
<sequence>MKHTNCPFCNPDDNEVVLKNDLCYARFDKYPVSVGHVLVIPFRHFSDYFEATIEEKVAMVRLIDEVKKFLDRKFKPDGYNVGVNVGKSAGQTVMHVHVHVIPRYKGDIEDPTGGVRGVIPSRKKYGNASIE</sequence>
<dbReference type="RefSeq" id="WP_047754812.1">
    <property type="nucleotide sequence ID" value="NZ_CAJUHA010000017.1"/>
</dbReference>
<dbReference type="InterPro" id="IPR011146">
    <property type="entry name" value="HIT-like"/>
</dbReference>
<gene>
    <name evidence="3" type="ORF">IX53_07460</name>
</gene>
<feature type="domain" description="HIT" evidence="2">
    <location>
        <begin position="4"/>
        <end position="110"/>
    </location>
</feature>
<dbReference type="PANTHER" id="PTHR42997">
    <property type="entry name" value="HIT FAMILY HYDROLASE"/>
    <property type="match status" value="1"/>
</dbReference>
<dbReference type="Pfam" id="PF01230">
    <property type="entry name" value="HIT"/>
    <property type="match status" value="1"/>
</dbReference>
<dbReference type="PROSITE" id="PS51084">
    <property type="entry name" value="HIT_2"/>
    <property type="match status" value="1"/>
</dbReference>
<reference evidence="3 4" key="1">
    <citation type="submission" date="2015-04" db="EMBL/GenBank/DDBJ databases">
        <title>Complete Genome Sequence of Kosmotoga pacifica SLHLJ1.</title>
        <authorList>
            <person name="Jiang L.J."/>
            <person name="Shao Z.Z."/>
            <person name="Jebbar M."/>
        </authorList>
    </citation>
    <scope>NUCLEOTIDE SEQUENCE [LARGE SCALE GENOMIC DNA]</scope>
    <source>
        <strain evidence="3 4">SLHLJ1</strain>
    </source>
</reference>
<accession>A0A0G2Z7Z6</accession>
<dbReference type="PANTHER" id="PTHR42997:SF1">
    <property type="entry name" value="AP-4-A PHOSPHORYLASE"/>
    <property type="match status" value="1"/>
</dbReference>
<dbReference type="SUPFAM" id="SSF54197">
    <property type="entry name" value="HIT-like"/>
    <property type="match status" value="1"/>
</dbReference>
<protein>
    <submittedName>
        <fullName evidence="3">HIT family hydrolase</fullName>
    </submittedName>
</protein>
<keyword evidence="3" id="KW-0378">Hydrolase</keyword>
<name>A0A0G2Z7Z6_9BACT</name>
<dbReference type="Proteomes" id="UP000035159">
    <property type="component" value="Chromosome"/>
</dbReference>
<evidence type="ECO:0000313" key="4">
    <source>
        <dbReference type="Proteomes" id="UP000035159"/>
    </source>
</evidence>
<dbReference type="AlphaFoldDB" id="A0A0G2Z7Z6"/>
<dbReference type="InterPro" id="IPR036265">
    <property type="entry name" value="HIT-like_sf"/>
</dbReference>
<keyword evidence="4" id="KW-1185">Reference proteome</keyword>